<dbReference type="AlphaFoldDB" id="A0A8H5Z646"/>
<organism evidence="1 2">
    <name type="scientific">Cochliobolus sativus</name>
    <name type="common">Common root rot and spot blotch fungus</name>
    <name type="synonym">Bipolaris sorokiniana</name>
    <dbReference type="NCBI Taxonomy" id="45130"/>
    <lineage>
        <taxon>Eukaryota</taxon>
        <taxon>Fungi</taxon>
        <taxon>Dikarya</taxon>
        <taxon>Ascomycota</taxon>
        <taxon>Pezizomycotina</taxon>
        <taxon>Dothideomycetes</taxon>
        <taxon>Pleosporomycetidae</taxon>
        <taxon>Pleosporales</taxon>
        <taxon>Pleosporineae</taxon>
        <taxon>Pleosporaceae</taxon>
        <taxon>Bipolaris</taxon>
    </lineage>
</organism>
<name>A0A8H5Z646_COCSA</name>
<evidence type="ECO:0000313" key="1">
    <source>
        <dbReference type="EMBL" id="KAF5844193.1"/>
    </source>
</evidence>
<gene>
    <name evidence="1" type="ORF">GGP41_002257</name>
</gene>
<comment type="caution">
    <text evidence="1">The sequence shown here is derived from an EMBL/GenBank/DDBJ whole genome shotgun (WGS) entry which is preliminary data.</text>
</comment>
<evidence type="ECO:0000313" key="2">
    <source>
        <dbReference type="Proteomes" id="UP000624244"/>
    </source>
</evidence>
<protein>
    <submittedName>
        <fullName evidence="1">Uncharacterized protein</fullName>
    </submittedName>
</protein>
<sequence>MVSPQRSASSKQGTLDWKSRYQDNLACPAGEHLRDGVAAVTERILLTDCRQSYVHMHRTQQQHDIQN</sequence>
<dbReference type="Proteomes" id="UP000624244">
    <property type="component" value="Unassembled WGS sequence"/>
</dbReference>
<reference evidence="1" key="1">
    <citation type="submission" date="2019-11" db="EMBL/GenBank/DDBJ databases">
        <title>Bipolaris sorokiniana Genome sequencing.</title>
        <authorList>
            <person name="Wang H."/>
        </authorList>
    </citation>
    <scope>NUCLEOTIDE SEQUENCE</scope>
</reference>
<proteinExistence type="predicted"/>
<dbReference type="EMBL" id="WNKQ01000027">
    <property type="protein sequence ID" value="KAF5844193.1"/>
    <property type="molecule type" value="Genomic_DNA"/>
</dbReference>
<accession>A0A8H5Z646</accession>